<evidence type="ECO:0000313" key="2">
    <source>
        <dbReference type="EMBL" id="KAJ8065010.1"/>
    </source>
</evidence>
<feature type="region of interest" description="Disordered" evidence="1">
    <location>
        <begin position="316"/>
        <end position="352"/>
    </location>
</feature>
<name>A0A9X0DJU0_9HELO</name>
<dbReference type="GO" id="GO:0004672">
    <property type="term" value="F:protein kinase activity"/>
    <property type="evidence" value="ECO:0007669"/>
    <property type="project" value="InterPro"/>
</dbReference>
<comment type="caution">
    <text evidence="2">The sequence shown here is derived from an EMBL/GenBank/DDBJ whole genome shotgun (WGS) entry which is preliminary data.</text>
</comment>
<organism evidence="2 3">
    <name type="scientific">Sclerotinia nivalis</name>
    <dbReference type="NCBI Taxonomy" id="352851"/>
    <lineage>
        <taxon>Eukaryota</taxon>
        <taxon>Fungi</taxon>
        <taxon>Dikarya</taxon>
        <taxon>Ascomycota</taxon>
        <taxon>Pezizomycotina</taxon>
        <taxon>Leotiomycetes</taxon>
        <taxon>Helotiales</taxon>
        <taxon>Sclerotiniaceae</taxon>
        <taxon>Sclerotinia</taxon>
    </lineage>
</organism>
<dbReference type="OrthoDB" id="3539794at2759"/>
<dbReference type="Proteomes" id="UP001152300">
    <property type="component" value="Unassembled WGS sequence"/>
</dbReference>
<accession>A0A9X0DJU0</accession>
<proteinExistence type="predicted"/>
<reference evidence="2" key="1">
    <citation type="submission" date="2022-11" db="EMBL/GenBank/DDBJ databases">
        <title>Genome Resource of Sclerotinia nivalis Strain SnTB1, a Plant Pathogen Isolated from American Ginseng.</title>
        <authorList>
            <person name="Fan S."/>
        </authorList>
    </citation>
    <scope>NUCLEOTIDE SEQUENCE</scope>
    <source>
        <strain evidence="2">SnTB1</strain>
    </source>
</reference>
<evidence type="ECO:0008006" key="4">
    <source>
        <dbReference type="Google" id="ProtNLM"/>
    </source>
</evidence>
<evidence type="ECO:0000256" key="1">
    <source>
        <dbReference type="SAM" id="MobiDB-lite"/>
    </source>
</evidence>
<dbReference type="AlphaFoldDB" id="A0A9X0DJU0"/>
<dbReference type="Pfam" id="PF06293">
    <property type="entry name" value="Kdo"/>
    <property type="match status" value="1"/>
</dbReference>
<dbReference type="Gene3D" id="1.10.510.10">
    <property type="entry name" value="Transferase(Phosphotransferase) domain 1"/>
    <property type="match status" value="1"/>
</dbReference>
<sequence>MFDGVGFDTIPHADLEDEWMTKFESDLSQTVRAFHDAGVCHGDLKANNILVDPRILKGNKKVEREYIVIDLSAAVLRHKVSEDAWEKLQKHDLRCTRVIFETIKAQKALTSGLELISKISLPKPNGDMTKQPIDTETQSELVALFKAAQYAQKASSFINSLFNKLIDEIVQATDLLTPELCLIVVDCLRRRIRCPEALPLLNKTLSQPRQSPCPELNRLKALLMTENSVDSTITAQAFELAIAEYTEKYGPHRLLTLETRMEYANFLAKIQSHSKAKEIIEDILLILKSPDIQRSKRVIRLERDCLIRIRKTDIELAKSQQPSQQPPMNPSKRKLSTSDTDFDEALRSPKRL</sequence>
<keyword evidence="3" id="KW-1185">Reference proteome</keyword>
<dbReference type="EMBL" id="JAPEIS010000007">
    <property type="protein sequence ID" value="KAJ8065010.1"/>
    <property type="molecule type" value="Genomic_DNA"/>
</dbReference>
<protein>
    <recommendedName>
        <fullName evidence="4">Protein kinase domain-containing protein</fullName>
    </recommendedName>
</protein>
<dbReference type="SUPFAM" id="SSF56112">
    <property type="entry name" value="Protein kinase-like (PK-like)"/>
    <property type="match status" value="1"/>
</dbReference>
<gene>
    <name evidence="2" type="ORF">OCU04_007313</name>
</gene>
<dbReference type="InterPro" id="IPR011009">
    <property type="entry name" value="Kinase-like_dom_sf"/>
</dbReference>
<evidence type="ECO:0000313" key="3">
    <source>
        <dbReference type="Proteomes" id="UP001152300"/>
    </source>
</evidence>
<dbReference type="InterPro" id="IPR008271">
    <property type="entry name" value="Ser/Thr_kinase_AS"/>
</dbReference>
<dbReference type="PROSITE" id="PS00108">
    <property type="entry name" value="PROTEIN_KINASE_ST"/>
    <property type="match status" value="1"/>
</dbReference>